<keyword evidence="1" id="KW-0732">Signal</keyword>
<keyword evidence="3" id="KW-1185">Reference proteome</keyword>
<dbReference type="EMBL" id="SNXR01000003">
    <property type="protein sequence ID" value="TDP61560.1"/>
    <property type="molecule type" value="Genomic_DNA"/>
</dbReference>
<dbReference type="SUPFAM" id="SSF49464">
    <property type="entry name" value="Carboxypeptidase regulatory domain-like"/>
    <property type="match status" value="1"/>
</dbReference>
<evidence type="ECO:0000313" key="3">
    <source>
        <dbReference type="Proteomes" id="UP000295260"/>
    </source>
</evidence>
<comment type="caution">
    <text evidence="2">The sequence shown here is derived from an EMBL/GenBank/DDBJ whole genome shotgun (WGS) entry which is preliminary data.</text>
</comment>
<name>A0A4R6QGA2_9FLAO</name>
<protein>
    <submittedName>
        <fullName evidence="2">Carboxypeptidase-like protein</fullName>
    </submittedName>
</protein>
<gene>
    <name evidence="2" type="ORF">BC748_0186</name>
</gene>
<proteinExistence type="predicted"/>
<dbReference type="InterPro" id="IPR008969">
    <property type="entry name" value="CarboxyPept-like_regulatory"/>
</dbReference>
<evidence type="ECO:0000256" key="1">
    <source>
        <dbReference type="SAM" id="SignalP"/>
    </source>
</evidence>
<keyword evidence="2" id="KW-0378">Hydrolase</keyword>
<dbReference type="GO" id="GO:0004180">
    <property type="term" value="F:carboxypeptidase activity"/>
    <property type="evidence" value="ECO:0007669"/>
    <property type="project" value="UniProtKB-KW"/>
</dbReference>
<keyword evidence="2" id="KW-0645">Protease</keyword>
<accession>A0A4R6QGA2</accession>
<sequence length="354" mass="40027">MWQIKTVILKKLFSLLLLFCSSIVLAQTIKGRILDETNQPLFGANIYLDGTSIATVSNENGVFQLTVPSKINASLVISYIGYQSVTVDSYSATEELQIKLQPSTNTLKEVVVKKNRFTRKQMLKLFREQFLGDTKAGRKAIITNEADIDFEYDEKYKVLVATSDKPLIIQNPVLGYEVAYEISSFVVEFHSLSIESRDVHKILFTGVSRFTETDKSAKVINERLKSYRGSVLHFFRSLVSDKMAENQFLLVKNKKVASVKSNFIFKDNSGLKEVNLTDKPVQITSKNALVDTKFYSHYQISFDKSRTSAVTFLTPVFNVDQFGIHSNVQDILFAGDMSDKRIGDLLPTNYGIEE</sequence>
<evidence type="ECO:0000313" key="2">
    <source>
        <dbReference type="EMBL" id="TDP61560.1"/>
    </source>
</evidence>
<feature type="chain" id="PRO_5021013317" evidence="1">
    <location>
        <begin position="27"/>
        <end position="354"/>
    </location>
</feature>
<dbReference type="AlphaFoldDB" id="A0A4R6QGA2"/>
<dbReference type="Gene3D" id="2.60.40.1120">
    <property type="entry name" value="Carboxypeptidase-like, regulatory domain"/>
    <property type="match status" value="1"/>
</dbReference>
<reference evidence="2 3" key="1">
    <citation type="submission" date="2019-03" db="EMBL/GenBank/DDBJ databases">
        <title>Genomic Encyclopedia of Archaeal and Bacterial Type Strains, Phase II (KMG-II): from individual species to whole genera.</title>
        <authorList>
            <person name="Goeker M."/>
        </authorList>
    </citation>
    <scope>NUCLEOTIDE SEQUENCE [LARGE SCALE GENOMIC DNA]</scope>
    <source>
        <strain evidence="2 3">DSM 25687</strain>
    </source>
</reference>
<dbReference type="Pfam" id="PF13715">
    <property type="entry name" value="CarbopepD_reg_2"/>
    <property type="match status" value="1"/>
</dbReference>
<organism evidence="2 3">
    <name type="scientific">Flavobacterium dankookense</name>
    <dbReference type="NCBI Taxonomy" id="706186"/>
    <lineage>
        <taxon>Bacteria</taxon>
        <taxon>Pseudomonadati</taxon>
        <taxon>Bacteroidota</taxon>
        <taxon>Flavobacteriia</taxon>
        <taxon>Flavobacteriales</taxon>
        <taxon>Flavobacteriaceae</taxon>
        <taxon>Flavobacterium</taxon>
    </lineage>
</organism>
<keyword evidence="2" id="KW-0121">Carboxypeptidase</keyword>
<feature type="signal peptide" evidence="1">
    <location>
        <begin position="1"/>
        <end position="26"/>
    </location>
</feature>
<dbReference type="Proteomes" id="UP000295260">
    <property type="component" value="Unassembled WGS sequence"/>
</dbReference>